<dbReference type="Proteomes" id="UP000298390">
    <property type="component" value="Unassembled WGS sequence"/>
</dbReference>
<name>A0A4Y9Y5H5_9APHY</name>
<organism evidence="1 2">
    <name type="scientific">Rhodofomes roseus</name>
    <dbReference type="NCBI Taxonomy" id="34475"/>
    <lineage>
        <taxon>Eukaryota</taxon>
        <taxon>Fungi</taxon>
        <taxon>Dikarya</taxon>
        <taxon>Basidiomycota</taxon>
        <taxon>Agaricomycotina</taxon>
        <taxon>Agaricomycetes</taxon>
        <taxon>Polyporales</taxon>
        <taxon>Rhodofomes</taxon>
    </lineage>
</organism>
<reference evidence="1 2" key="1">
    <citation type="submission" date="2019-01" db="EMBL/GenBank/DDBJ databases">
        <title>Genome sequencing of the rare red list fungi Fomitopsis rosea.</title>
        <authorList>
            <person name="Buettner E."/>
            <person name="Kellner H."/>
        </authorList>
    </citation>
    <scope>NUCLEOTIDE SEQUENCE [LARGE SCALE GENOMIC DNA]</scope>
    <source>
        <strain evidence="1 2">DSM 105464</strain>
    </source>
</reference>
<evidence type="ECO:0000313" key="1">
    <source>
        <dbReference type="EMBL" id="TFY56671.1"/>
    </source>
</evidence>
<proteinExistence type="predicted"/>
<comment type="caution">
    <text evidence="1">The sequence shown here is derived from an EMBL/GenBank/DDBJ whole genome shotgun (WGS) entry which is preliminary data.</text>
</comment>
<protein>
    <submittedName>
        <fullName evidence="1">Uncharacterized protein</fullName>
    </submittedName>
</protein>
<accession>A0A4Y9Y5H5</accession>
<dbReference type="EMBL" id="SEKV01000485">
    <property type="protein sequence ID" value="TFY56671.1"/>
    <property type="molecule type" value="Genomic_DNA"/>
</dbReference>
<sequence length="120" mass="13645">MLATSAPTDVDAMDVNWCLTCDRHINVEGYAPYRSRESLALASPVQRQRADPRSGRFAQIRAVNQPDAHRRKEIRLSGFIIGSLYHKYCAQFYKEILPLVAVCKIKYTEDRSVGLDTSRV</sequence>
<evidence type="ECO:0000313" key="2">
    <source>
        <dbReference type="Proteomes" id="UP000298390"/>
    </source>
</evidence>
<gene>
    <name evidence="1" type="ORF">EVJ58_g7491</name>
</gene>
<dbReference type="AlphaFoldDB" id="A0A4Y9Y5H5"/>